<proteinExistence type="predicted"/>
<name>A0A0B2QKA9_GLYSO</name>
<dbReference type="Proteomes" id="UP000053555">
    <property type="component" value="Unassembled WGS sequence"/>
</dbReference>
<accession>A0A0B2QKA9</accession>
<sequence>MLFKAHPYNSHSLSLLLKVHALSQLAPPPYISLSQINHTNSQSKFPSLVALEKKAKKTKTHPLLQI</sequence>
<evidence type="ECO:0000313" key="1">
    <source>
        <dbReference type="EMBL" id="KHN21851.1"/>
    </source>
</evidence>
<reference evidence="1" key="1">
    <citation type="submission" date="2014-07" db="EMBL/GenBank/DDBJ databases">
        <title>Identification of a novel salt tolerance gene in wild soybean by whole-genome sequencing.</title>
        <authorList>
            <person name="Lam H.-M."/>
            <person name="Qi X."/>
            <person name="Li M.-W."/>
            <person name="Liu X."/>
            <person name="Xie M."/>
            <person name="Ni M."/>
            <person name="Xu X."/>
        </authorList>
    </citation>
    <scope>NUCLEOTIDE SEQUENCE [LARGE SCALE GENOMIC DNA]</scope>
    <source>
        <tissue evidence="1">Root</tissue>
    </source>
</reference>
<organism evidence="1">
    <name type="scientific">Glycine soja</name>
    <name type="common">Wild soybean</name>
    <dbReference type="NCBI Taxonomy" id="3848"/>
    <lineage>
        <taxon>Eukaryota</taxon>
        <taxon>Viridiplantae</taxon>
        <taxon>Streptophyta</taxon>
        <taxon>Embryophyta</taxon>
        <taxon>Tracheophyta</taxon>
        <taxon>Spermatophyta</taxon>
        <taxon>Magnoliopsida</taxon>
        <taxon>eudicotyledons</taxon>
        <taxon>Gunneridae</taxon>
        <taxon>Pentapetalae</taxon>
        <taxon>rosids</taxon>
        <taxon>fabids</taxon>
        <taxon>Fabales</taxon>
        <taxon>Fabaceae</taxon>
        <taxon>Papilionoideae</taxon>
        <taxon>50 kb inversion clade</taxon>
        <taxon>NPAAA clade</taxon>
        <taxon>indigoferoid/millettioid clade</taxon>
        <taxon>Phaseoleae</taxon>
        <taxon>Glycine</taxon>
        <taxon>Glycine subgen. Soja</taxon>
    </lineage>
</organism>
<dbReference type="AlphaFoldDB" id="A0A0B2QKA9"/>
<gene>
    <name evidence="1" type="ORF">glysoja_032735</name>
</gene>
<dbReference type="EMBL" id="KN657551">
    <property type="protein sequence ID" value="KHN21851.1"/>
    <property type="molecule type" value="Genomic_DNA"/>
</dbReference>
<protein>
    <submittedName>
        <fullName evidence="1">Uncharacterized protein</fullName>
    </submittedName>
</protein>